<dbReference type="SMART" id="SM00386">
    <property type="entry name" value="HAT"/>
    <property type="match status" value="6"/>
</dbReference>
<dbReference type="GO" id="GO:0030627">
    <property type="term" value="F:pre-mRNA 5'-splice site binding"/>
    <property type="evidence" value="ECO:0007669"/>
    <property type="project" value="EnsemblFungi"/>
</dbReference>
<evidence type="ECO:0000256" key="5">
    <source>
        <dbReference type="ARBA" id="ARBA00023242"/>
    </source>
</evidence>
<organism evidence="7 8">
    <name type="scientific">Wickerhamomyces anomalus (strain ATCC 58044 / CBS 1984 / NCYC 433 / NRRL Y-366-8)</name>
    <name type="common">Yeast</name>
    <name type="synonym">Hansenula anomala</name>
    <dbReference type="NCBI Taxonomy" id="683960"/>
    <lineage>
        <taxon>Eukaryota</taxon>
        <taxon>Fungi</taxon>
        <taxon>Dikarya</taxon>
        <taxon>Ascomycota</taxon>
        <taxon>Saccharomycotina</taxon>
        <taxon>Saccharomycetes</taxon>
        <taxon>Phaffomycetales</taxon>
        <taxon>Wickerhamomycetaceae</taxon>
        <taxon>Wickerhamomyces</taxon>
    </lineage>
</organism>
<gene>
    <name evidence="7" type="ORF">WICANDRAFT_35188</name>
</gene>
<dbReference type="InterPro" id="IPR059164">
    <property type="entry name" value="HAT_PRP39_C"/>
</dbReference>
<dbReference type="RefSeq" id="XP_019036782.1">
    <property type="nucleotide sequence ID" value="XM_019182279.1"/>
</dbReference>
<evidence type="ECO:0000256" key="2">
    <source>
        <dbReference type="ARBA" id="ARBA00022664"/>
    </source>
</evidence>
<keyword evidence="3" id="KW-0677">Repeat</keyword>
<name>A0A1E3NWW1_WICAA</name>
<dbReference type="Pfam" id="PF23241">
    <property type="entry name" value="HAT_PRP39_C"/>
    <property type="match status" value="1"/>
</dbReference>
<evidence type="ECO:0000313" key="8">
    <source>
        <dbReference type="Proteomes" id="UP000094112"/>
    </source>
</evidence>
<protein>
    <recommendedName>
        <fullName evidence="9">Suppressor of forked domain-containing protein</fullName>
    </recommendedName>
</protein>
<keyword evidence="4" id="KW-0508">mRNA splicing</keyword>
<evidence type="ECO:0000313" key="7">
    <source>
        <dbReference type="EMBL" id="ODQ57575.1"/>
    </source>
</evidence>
<accession>A0A1E3NWW1</accession>
<dbReference type="Gene3D" id="1.25.40.10">
    <property type="entry name" value="Tetratricopeptide repeat domain"/>
    <property type="match status" value="2"/>
</dbReference>
<evidence type="ECO:0000256" key="4">
    <source>
        <dbReference type="ARBA" id="ARBA00023187"/>
    </source>
</evidence>
<sequence>KDSNINDLASWDALVVLTEQLLIKYPSPTEIIKQTITKTFDELLTRFPLFFGYWKKYVSLIYQIYGIDESIKVLVRSLDSFPQSLELWLDYMTILISNFNEDKEKIRFNFTKGLKYVGNQFLSHPLWDKYLEFEQNEGNLNNVLKILLQVIKIPLHQYSKYYQMFLTTRQSDKIKLVDEYFNNVFLNTQTYVAEIWPFESQIKQSFFTLSHVFKQEFDNWDNYLNFQITKHSNTSNDLTKQQTISTFERSLIPTALYPKFWYKYLDWYLDNYPQEFDNINSIYLKAVNLFIPIKFIDIRLNYALFLQANKQDHDKIHDVYLSIISYVPYEFKPIIRYIRFLSSLNNSNHKKTCEILESILANYFNRQRKMELEYHLTRFIKLLNDKTISIIIVELIKINWIFIKNHLNVKKNLNYYSKFEILNGSIPFWTMNYKYHKQYHDFKNLTKIIEFIKNGSSLPISTITLILTDYTEFLKTNHQSDSSISIFDLNNHTKILQLEADLSNPLESRFKMDHQLQKRQKRQSGHPGVLIDKPEITNTLIDSPISRTRIPPLPTFKNVEKASLPIEYTPDE</sequence>
<comment type="subcellular location">
    <subcellularLocation>
        <location evidence="1">Nucleus</location>
    </subcellularLocation>
</comment>
<evidence type="ECO:0008006" key="9">
    <source>
        <dbReference type="Google" id="ProtNLM"/>
    </source>
</evidence>
<evidence type="ECO:0000256" key="1">
    <source>
        <dbReference type="ARBA" id="ARBA00004123"/>
    </source>
</evidence>
<dbReference type="GO" id="GO:0000395">
    <property type="term" value="P:mRNA 5'-splice site recognition"/>
    <property type="evidence" value="ECO:0007669"/>
    <property type="project" value="EnsemblFungi"/>
</dbReference>
<keyword evidence="5" id="KW-0539">Nucleus</keyword>
<dbReference type="InterPro" id="IPR003107">
    <property type="entry name" value="HAT"/>
</dbReference>
<dbReference type="OrthoDB" id="10265668at2759"/>
<dbReference type="EMBL" id="KV454213">
    <property type="protein sequence ID" value="ODQ57575.1"/>
    <property type="molecule type" value="Genomic_DNA"/>
</dbReference>
<proteinExistence type="inferred from homology"/>
<dbReference type="PANTHER" id="PTHR17204:SF5">
    <property type="entry name" value="PRE-MRNA-PROCESSING FACTOR 39"/>
    <property type="match status" value="1"/>
</dbReference>
<comment type="similarity">
    <text evidence="6">Belongs to the PRP39 family.</text>
</comment>
<dbReference type="SUPFAM" id="SSF48452">
    <property type="entry name" value="TPR-like"/>
    <property type="match status" value="1"/>
</dbReference>
<reference evidence="7 8" key="1">
    <citation type="journal article" date="2016" name="Proc. Natl. Acad. Sci. U.S.A.">
        <title>Comparative genomics of biotechnologically important yeasts.</title>
        <authorList>
            <person name="Riley R."/>
            <person name="Haridas S."/>
            <person name="Wolfe K.H."/>
            <person name="Lopes M.R."/>
            <person name="Hittinger C.T."/>
            <person name="Goeker M."/>
            <person name="Salamov A.A."/>
            <person name="Wisecaver J.H."/>
            <person name="Long T.M."/>
            <person name="Calvey C.H."/>
            <person name="Aerts A.L."/>
            <person name="Barry K.W."/>
            <person name="Choi C."/>
            <person name="Clum A."/>
            <person name="Coughlan A.Y."/>
            <person name="Deshpande S."/>
            <person name="Douglass A.P."/>
            <person name="Hanson S.J."/>
            <person name="Klenk H.-P."/>
            <person name="LaButti K.M."/>
            <person name="Lapidus A."/>
            <person name="Lindquist E.A."/>
            <person name="Lipzen A.M."/>
            <person name="Meier-Kolthoff J.P."/>
            <person name="Ohm R.A."/>
            <person name="Otillar R.P."/>
            <person name="Pangilinan J.L."/>
            <person name="Peng Y."/>
            <person name="Rokas A."/>
            <person name="Rosa C.A."/>
            <person name="Scheuner C."/>
            <person name="Sibirny A.A."/>
            <person name="Slot J.C."/>
            <person name="Stielow J.B."/>
            <person name="Sun H."/>
            <person name="Kurtzman C.P."/>
            <person name="Blackwell M."/>
            <person name="Grigoriev I.V."/>
            <person name="Jeffries T.W."/>
        </authorList>
    </citation>
    <scope>NUCLEOTIDE SEQUENCE [LARGE SCALE GENOMIC DNA]</scope>
    <source>
        <strain evidence="8">ATCC 58044 / CBS 1984 / NCYC 433 / NRRL Y-366-8</strain>
    </source>
</reference>
<dbReference type="GO" id="GO:0000243">
    <property type="term" value="C:commitment complex"/>
    <property type="evidence" value="ECO:0007669"/>
    <property type="project" value="EnsemblFungi"/>
</dbReference>
<keyword evidence="2" id="KW-0507">mRNA processing</keyword>
<dbReference type="PANTHER" id="PTHR17204">
    <property type="entry name" value="PRE-MRNA PROCESSING PROTEIN PRP39-RELATED"/>
    <property type="match status" value="1"/>
</dbReference>
<dbReference type="GO" id="GO:0005685">
    <property type="term" value="C:U1 snRNP"/>
    <property type="evidence" value="ECO:0007669"/>
    <property type="project" value="EnsemblFungi"/>
</dbReference>
<feature type="non-terminal residue" evidence="7">
    <location>
        <position position="1"/>
    </location>
</feature>
<dbReference type="Pfam" id="PF23240">
    <property type="entry name" value="HAT_PRP39_N"/>
    <property type="match status" value="1"/>
</dbReference>
<evidence type="ECO:0000256" key="6">
    <source>
        <dbReference type="ARBA" id="ARBA00038019"/>
    </source>
</evidence>
<keyword evidence="8" id="KW-1185">Reference proteome</keyword>
<dbReference type="Proteomes" id="UP000094112">
    <property type="component" value="Unassembled WGS sequence"/>
</dbReference>
<dbReference type="InterPro" id="IPR011990">
    <property type="entry name" value="TPR-like_helical_dom_sf"/>
</dbReference>
<evidence type="ECO:0000256" key="3">
    <source>
        <dbReference type="ARBA" id="ARBA00022737"/>
    </source>
</evidence>
<dbReference type="GeneID" id="30199525"/>
<dbReference type="GO" id="GO:0071004">
    <property type="term" value="C:U2-type prespliceosome"/>
    <property type="evidence" value="ECO:0007669"/>
    <property type="project" value="EnsemblFungi"/>
</dbReference>
<dbReference type="STRING" id="683960.A0A1E3NWW1"/>
<dbReference type="AlphaFoldDB" id="A0A1E3NWW1"/>